<dbReference type="Pfam" id="PF01128">
    <property type="entry name" value="IspD"/>
    <property type="match status" value="1"/>
</dbReference>
<keyword evidence="5 7" id="KW-0548">Nucleotidyltransferase</keyword>
<name>A0A4Q1HIX3_9BURK</name>
<proteinExistence type="inferred from homology"/>
<accession>A0A4Q1HIX3</accession>
<dbReference type="UniPathway" id="UPA00056">
    <property type="reaction ID" value="UER00093"/>
</dbReference>
<dbReference type="AlphaFoldDB" id="A0A4Q1HIX3"/>
<feature type="region of interest" description="Disordered" evidence="8">
    <location>
        <begin position="17"/>
        <end position="39"/>
    </location>
</feature>
<dbReference type="PROSITE" id="PS01295">
    <property type="entry name" value="ISPD"/>
    <property type="match status" value="1"/>
</dbReference>
<dbReference type="InterPro" id="IPR001228">
    <property type="entry name" value="IspD"/>
</dbReference>
<feature type="site" description="Transition state stabilizer" evidence="7">
    <location>
        <position position="17"/>
    </location>
</feature>
<comment type="pathway">
    <text evidence="2 7">Isoprenoid biosynthesis; isopentenyl diphosphate biosynthesis via DXP pathway; isopentenyl diphosphate from 1-deoxy-D-xylulose 5-phosphate: step 2/6.</text>
</comment>
<evidence type="ECO:0000256" key="7">
    <source>
        <dbReference type="HAMAP-Rule" id="MF_00108"/>
    </source>
</evidence>
<dbReference type="GO" id="GO:0050518">
    <property type="term" value="F:2-C-methyl-D-erythritol 4-phosphate cytidylyltransferase activity"/>
    <property type="evidence" value="ECO:0007669"/>
    <property type="project" value="UniProtKB-UniRule"/>
</dbReference>
<dbReference type="PANTHER" id="PTHR32125:SF4">
    <property type="entry name" value="2-C-METHYL-D-ERYTHRITOL 4-PHOSPHATE CYTIDYLYLTRANSFERASE, CHLOROPLASTIC"/>
    <property type="match status" value="1"/>
</dbReference>
<dbReference type="HAMAP" id="MF_00108">
    <property type="entry name" value="IspD"/>
    <property type="match status" value="1"/>
</dbReference>
<evidence type="ECO:0000256" key="6">
    <source>
        <dbReference type="ARBA" id="ARBA00023229"/>
    </source>
</evidence>
<sequence length="279" mass="28682">MSVSLLALVPAAGVGARAQPSKAEPLRSEPLRSGSLGFEPLGSGAAPRSGLDAASATALPAPVAPPAGPLPKQYRLLRGQPMLRHAVLALLADPRIREVRVAVAPDDPWAAQALAGLPRTVVSHCGGDTRAATVAHALADSGAAADDWVLVHDAARPGLPADALGRLIDACLGDAVGGLLALPVADTVKGGRLDTASPARVRVTRTLDRDGLWLAQTPQMFRAGMLADALRAAARAGVPVTDEASALEAAGHAPLLVPGALRNFKVTWPDDFDLMEKWL</sequence>
<dbReference type="OrthoDB" id="9806837at2"/>
<evidence type="ECO:0000256" key="4">
    <source>
        <dbReference type="ARBA" id="ARBA00022679"/>
    </source>
</evidence>
<dbReference type="EMBL" id="PYAL01000004">
    <property type="protein sequence ID" value="RXN88184.1"/>
    <property type="molecule type" value="Genomic_DNA"/>
</dbReference>
<evidence type="ECO:0000256" key="2">
    <source>
        <dbReference type="ARBA" id="ARBA00004787"/>
    </source>
</evidence>
<dbReference type="InterPro" id="IPR018294">
    <property type="entry name" value="ISPD_synthase_CS"/>
</dbReference>
<dbReference type="SUPFAM" id="SSF53448">
    <property type="entry name" value="Nucleotide-diphospho-sugar transferases"/>
    <property type="match status" value="1"/>
</dbReference>
<dbReference type="InterPro" id="IPR029044">
    <property type="entry name" value="Nucleotide-diphossugar_trans"/>
</dbReference>
<dbReference type="Gene3D" id="3.90.550.10">
    <property type="entry name" value="Spore Coat Polysaccharide Biosynthesis Protein SpsA, Chain A"/>
    <property type="match status" value="1"/>
</dbReference>
<dbReference type="EC" id="2.7.7.60" evidence="7"/>
<dbReference type="CDD" id="cd02516">
    <property type="entry name" value="CDP-ME_synthetase"/>
    <property type="match status" value="1"/>
</dbReference>
<comment type="caution">
    <text evidence="9">The sequence shown here is derived from an EMBL/GenBank/DDBJ whole genome shotgun (WGS) entry which is preliminary data.</text>
</comment>
<keyword evidence="4 7" id="KW-0808">Transferase</keyword>
<evidence type="ECO:0000313" key="10">
    <source>
        <dbReference type="Proteomes" id="UP000290849"/>
    </source>
</evidence>
<evidence type="ECO:0000256" key="8">
    <source>
        <dbReference type="SAM" id="MobiDB-lite"/>
    </source>
</evidence>
<evidence type="ECO:0000313" key="9">
    <source>
        <dbReference type="EMBL" id="RXN88184.1"/>
    </source>
</evidence>
<keyword evidence="10" id="KW-1185">Reference proteome</keyword>
<evidence type="ECO:0000256" key="5">
    <source>
        <dbReference type="ARBA" id="ARBA00022695"/>
    </source>
</evidence>
<comment type="catalytic activity">
    <reaction evidence="1 7">
        <text>2-C-methyl-D-erythritol 4-phosphate + CTP + H(+) = 4-CDP-2-C-methyl-D-erythritol + diphosphate</text>
        <dbReference type="Rhea" id="RHEA:13429"/>
        <dbReference type="ChEBI" id="CHEBI:15378"/>
        <dbReference type="ChEBI" id="CHEBI:33019"/>
        <dbReference type="ChEBI" id="CHEBI:37563"/>
        <dbReference type="ChEBI" id="CHEBI:57823"/>
        <dbReference type="ChEBI" id="CHEBI:58262"/>
        <dbReference type="EC" id="2.7.7.60"/>
    </reaction>
</comment>
<reference evidence="9 10" key="1">
    <citation type="journal article" date="2017" name="Int. J. Syst. Evol. Microbiol.">
        <title>Achromobacter aloeverae sp. nov., isolated from the root of Aloe vera (L.) Burm.f.</title>
        <authorList>
            <person name="Kuncharoen N."/>
            <person name="Muramatsu Y."/>
            <person name="Shibata C."/>
            <person name="Kamakura Y."/>
            <person name="Nakagawa Y."/>
            <person name="Tanasupawat S."/>
        </authorList>
    </citation>
    <scope>NUCLEOTIDE SEQUENCE [LARGE SCALE GENOMIC DNA]</scope>
    <source>
        <strain evidence="9 10">AVA-1</strain>
    </source>
</reference>
<comment type="function">
    <text evidence="7">Catalyzes the formation of 4-diphosphocytidyl-2-C-methyl-D-erythritol from CTP and 2-C-methyl-D-erythritol 4-phosphate (MEP).</text>
</comment>
<gene>
    <name evidence="7" type="primary">ispD</name>
    <name evidence="9" type="ORF">C7R54_16665</name>
</gene>
<keyword evidence="6 7" id="KW-0414">Isoprene biosynthesis</keyword>
<feature type="site" description="Positions MEP for the nucleophilic attack" evidence="7">
    <location>
        <position position="209"/>
    </location>
</feature>
<organism evidence="9 10">
    <name type="scientific">Achromobacter aloeverae</name>
    <dbReference type="NCBI Taxonomy" id="1750518"/>
    <lineage>
        <taxon>Bacteria</taxon>
        <taxon>Pseudomonadati</taxon>
        <taxon>Pseudomonadota</taxon>
        <taxon>Betaproteobacteria</taxon>
        <taxon>Burkholderiales</taxon>
        <taxon>Alcaligenaceae</taxon>
        <taxon>Achromobacter</taxon>
    </lineage>
</organism>
<dbReference type="PANTHER" id="PTHR32125">
    <property type="entry name" value="2-C-METHYL-D-ERYTHRITOL 4-PHOSPHATE CYTIDYLYLTRANSFERASE, CHLOROPLASTIC"/>
    <property type="match status" value="1"/>
</dbReference>
<evidence type="ECO:0000256" key="1">
    <source>
        <dbReference type="ARBA" id="ARBA00001282"/>
    </source>
</evidence>
<dbReference type="RefSeq" id="WP_129151547.1">
    <property type="nucleotide sequence ID" value="NZ_JBHSDO010000011.1"/>
</dbReference>
<dbReference type="InterPro" id="IPR050088">
    <property type="entry name" value="IspD/TarI_cytidylyltransf_bact"/>
</dbReference>
<dbReference type="Proteomes" id="UP000290849">
    <property type="component" value="Unassembled WGS sequence"/>
</dbReference>
<evidence type="ECO:0000256" key="3">
    <source>
        <dbReference type="ARBA" id="ARBA00009789"/>
    </source>
</evidence>
<feature type="site" description="Positions MEP for the nucleophilic attack" evidence="7">
    <location>
        <position position="265"/>
    </location>
</feature>
<dbReference type="GO" id="GO:0019288">
    <property type="term" value="P:isopentenyl diphosphate biosynthetic process, methylerythritol 4-phosphate pathway"/>
    <property type="evidence" value="ECO:0007669"/>
    <property type="project" value="UniProtKB-UniRule"/>
</dbReference>
<comment type="similarity">
    <text evidence="3 7">Belongs to the IspD/TarI cytidylyltransferase family. IspD subfamily.</text>
</comment>
<feature type="site" description="Transition state stabilizer" evidence="7">
    <location>
        <position position="72"/>
    </location>
</feature>
<protein>
    <recommendedName>
        <fullName evidence="7">2-C-methyl-D-erythritol 4-phosphate cytidylyltransferase</fullName>
        <ecNumber evidence="7">2.7.7.60</ecNumber>
    </recommendedName>
    <alternativeName>
        <fullName evidence="7">4-diphosphocytidyl-2C-methyl-D-erythritol synthase</fullName>
    </alternativeName>
    <alternativeName>
        <fullName evidence="7">MEP cytidylyltransferase</fullName>
        <shortName evidence="7">MCT</shortName>
    </alternativeName>
</protein>
<dbReference type="InterPro" id="IPR034683">
    <property type="entry name" value="IspD/TarI"/>
</dbReference>